<dbReference type="EMBL" id="SJPV01000003">
    <property type="protein sequence ID" value="TWU39587.1"/>
    <property type="molecule type" value="Genomic_DNA"/>
</dbReference>
<dbReference type="OrthoDB" id="9807321at2"/>
<dbReference type="Proteomes" id="UP000319143">
    <property type="component" value="Unassembled WGS sequence"/>
</dbReference>
<keyword evidence="1" id="KW-0805">Transcription regulation</keyword>
<comment type="caution">
    <text evidence="5">The sequence shown here is derived from an EMBL/GenBank/DDBJ whole genome shotgun (WGS) entry which is preliminary data.</text>
</comment>
<dbReference type="PRINTS" id="PR00032">
    <property type="entry name" value="HTHARAC"/>
</dbReference>
<dbReference type="InterPro" id="IPR018060">
    <property type="entry name" value="HTH_AraC"/>
</dbReference>
<proteinExistence type="predicted"/>
<evidence type="ECO:0000313" key="6">
    <source>
        <dbReference type="Proteomes" id="UP000319143"/>
    </source>
</evidence>
<dbReference type="GO" id="GO:0003700">
    <property type="term" value="F:DNA-binding transcription factor activity"/>
    <property type="evidence" value="ECO:0007669"/>
    <property type="project" value="InterPro"/>
</dbReference>
<dbReference type="InterPro" id="IPR020449">
    <property type="entry name" value="Tscrpt_reg_AraC-type_HTH"/>
</dbReference>
<evidence type="ECO:0000259" key="4">
    <source>
        <dbReference type="PROSITE" id="PS01124"/>
    </source>
</evidence>
<dbReference type="SUPFAM" id="SSF51215">
    <property type="entry name" value="Regulatory protein AraC"/>
    <property type="match status" value="1"/>
</dbReference>
<dbReference type="Pfam" id="PF02311">
    <property type="entry name" value="AraC_binding"/>
    <property type="match status" value="1"/>
</dbReference>
<dbReference type="Gene3D" id="1.10.10.60">
    <property type="entry name" value="Homeodomain-like"/>
    <property type="match status" value="1"/>
</dbReference>
<gene>
    <name evidence="5" type="primary">btr</name>
    <name evidence="5" type="ORF">Poly41_24420</name>
</gene>
<dbReference type="SUPFAM" id="SSF46689">
    <property type="entry name" value="Homeodomain-like"/>
    <property type="match status" value="2"/>
</dbReference>
<reference evidence="5 6" key="1">
    <citation type="submission" date="2019-02" db="EMBL/GenBank/DDBJ databases">
        <title>Deep-cultivation of Planctomycetes and their phenomic and genomic characterization uncovers novel biology.</title>
        <authorList>
            <person name="Wiegand S."/>
            <person name="Jogler M."/>
            <person name="Boedeker C."/>
            <person name="Pinto D."/>
            <person name="Vollmers J."/>
            <person name="Rivas-Marin E."/>
            <person name="Kohn T."/>
            <person name="Peeters S.H."/>
            <person name="Heuer A."/>
            <person name="Rast P."/>
            <person name="Oberbeckmann S."/>
            <person name="Bunk B."/>
            <person name="Jeske O."/>
            <person name="Meyerdierks A."/>
            <person name="Storesund J.E."/>
            <person name="Kallscheuer N."/>
            <person name="Luecker S."/>
            <person name="Lage O.M."/>
            <person name="Pohl T."/>
            <person name="Merkel B.J."/>
            <person name="Hornburger P."/>
            <person name="Mueller R.-W."/>
            <person name="Bruemmer F."/>
            <person name="Labrenz M."/>
            <person name="Spormann A.M."/>
            <person name="Op Den Camp H."/>
            <person name="Overmann J."/>
            <person name="Amann R."/>
            <person name="Jetten M.S.M."/>
            <person name="Mascher T."/>
            <person name="Medema M.H."/>
            <person name="Devos D.P."/>
            <person name="Kaster A.-K."/>
            <person name="Ovreas L."/>
            <person name="Rohde M."/>
            <person name="Galperin M.Y."/>
            <person name="Jogler C."/>
        </authorList>
    </citation>
    <scope>NUCLEOTIDE SEQUENCE [LARGE SCALE GENOMIC DNA]</scope>
    <source>
        <strain evidence="5 6">Poly41</strain>
    </source>
</reference>
<name>A0A5C6DUJ7_9BACT</name>
<dbReference type="InterPro" id="IPR003313">
    <property type="entry name" value="AraC-bd"/>
</dbReference>
<evidence type="ECO:0000256" key="1">
    <source>
        <dbReference type="ARBA" id="ARBA00023015"/>
    </source>
</evidence>
<dbReference type="InterPro" id="IPR037923">
    <property type="entry name" value="HTH-like"/>
</dbReference>
<evidence type="ECO:0000256" key="3">
    <source>
        <dbReference type="ARBA" id="ARBA00023163"/>
    </source>
</evidence>
<dbReference type="PROSITE" id="PS01124">
    <property type="entry name" value="HTH_ARAC_FAMILY_2"/>
    <property type="match status" value="1"/>
</dbReference>
<dbReference type="InterPro" id="IPR050204">
    <property type="entry name" value="AraC_XylS_family_regulators"/>
</dbReference>
<evidence type="ECO:0000313" key="5">
    <source>
        <dbReference type="EMBL" id="TWU39587.1"/>
    </source>
</evidence>
<organism evidence="5 6">
    <name type="scientific">Novipirellula artificiosorum</name>
    <dbReference type="NCBI Taxonomy" id="2528016"/>
    <lineage>
        <taxon>Bacteria</taxon>
        <taxon>Pseudomonadati</taxon>
        <taxon>Planctomycetota</taxon>
        <taxon>Planctomycetia</taxon>
        <taxon>Pirellulales</taxon>
        <taxon>Pirellulaceae</taxon>
        <taxon>Novipirellula</taxon>
    </lineage>
</organism>
<keyword evidence="2" id="KW-0238">DNA-binding</keyword>
<dbReference type="AlphaFoldDB" id="A0A5C6DUJ7"/>
<dbReference type="PANTHER" id="PTHR46796">
    <property type="entry name" value="HTH-TYPE TRANSCRIPTIONAL ACTIVATOR RHAS-RELATED"/>
    <property type="match status" value="1"/>
</dbReference>
<dbReference type="InterPro" id="IPR009057">
    <property type="entry name" value="Homeodomain-like_sf"/>
</dbReference>
<keyword evidence="3" id="KW-0804">Transcription</keyword>
<dbReference type="SMART" id="SM00342">
    <property type="entry name" value="HTH_ARAC"/>
    <property type="match status" value="1"/>
</dbReference>
<dbReference type="PANTHER" id="PTHR46796:SF7">
    <property type="entry name" value="ARAC FAMILY TRANSCRIPTIONAL REGULATOR"/>
    <property type="match status" value="1"/>
</dbReference>
<accession>A0A5C6DUJ7</accession>
<dbReference type="GO" id="GO:0043565">
    <property type="term" value="F:sequence-specific DNA binding"/>
    <property type="evidence" value="ECO:0007669"/>
    <property type="project" value="InterPro"/>
</dbReference>
<keyword evidence="6" id="KW-1185">Reference proteome</keyword>
<evidence type="ECO:0000256" key="2">
    <source>
        <dbReference type="ARBA" id="ARBA00023125"/>
    </source>
</evidence>
<protein>
    <submittedName>
        <fullName evidence="5">HTH-type transcriptional activator Btr</fullName>
    </submittedName>
</protein>
<dbReference type="RefSeq" id="WP_146526313.1">
    <property type="nucleotide sequence ID" value="NZ_SJPV01000003.1"/>
</dbReference>
<dbReference type="Pfam" id="PF12833">
    <property type="entry name" value="HTH_18"/>
    <property type="match status" value="1"/>
</dbReference>
<feature type="domain" description="HTH araC/xylS-type" evidence="4">
    <location>
        <begin position="196"/>
        <end position="294"/>
    </location>
</feature>
<sequence>MKPKTRSERGDSPAPDFFSSDVAGARRFYLDLSPSEDRPLVVVCGGYEHCTPSYAICRDTFPFFSIEYVTRGRGNVMLDDRCDALQPGRLFSYGPNVSQRINGDPAQPMVKYFVDFSGTHALALLQSCGLKPGRISEVFPPNALQPLFDELIEAGSQAHRGSEELCAKLLECLVLRITTSRAPIKGSETLAFETFQRCRQHIQEHCLRLQSLDQIASECDISNAYLCRLFRRFDNSSPYQYMLRLKMNDAAERLQQPGALVKQVAKDCGFIDPFHFSRVFRSVFGISPVAFRRLR</sequence>